<comment type="cofactor">
    <cofactor evidence="1">
        <name>[4Fe-4S] cluster</name>
        <dbReference type="ChEBI" id="CHEBI:49883"/>
    </cofactor>
</comment>
<dbReference type="RefSeq" id="WP_160357770.1">
    <property type="nucleotide sequence ID" value="NZ_WSRQ01000002.1"/>
</dbReference>
<organism evidence="8 9">
    <name type="scientific">Clostridium chromiireducens</name>
    <dbReference type="NCBI Taxonomy" id="225345"/>
    <lineage>
        <taxon>Bacteria</taxon>
        <taxon>Bacillati</taxon>
        <taxon>Bacillota</taxon>
        <taxon>Clostridia</taxon>
        <taxon>Eubacteriales</taxon>
        <taxon>Clostridiaceae</taxon>
        <taxon>Clostridium</taxon>
    </lineage>
</organism>
<dbReference type="PANTHER" id="PTHR11228:SF7">
    <property type="entry name" value="PQQA PEPTIDE CYCLASE"/>
    <property type="match status" value="1"/>
</dbReference>
<dbReference type="InterPro" id="IPR007197">
    <property type="entry name" value="rSAM"/>
</dbReference>
<reference evidence="8" key="1">
    <citation type="submission" date="2019-12" db="EMBL/GenBank/DDBJ databases">
        <title>Microbes associate with the intestines of laboratory mice.</title>
        <authorList>
            <person name="Navarre W."/>
            <person name="Wong E."/>
        </authorList>
    </citation>
    <scope>NUCLEOTIDE SEQUENCE</scope>
    <source>
        <strain evidence="8">NM79_F5</strain>
    </source>
</reference>
<dbReference type="Gene3D" id="3.20.20.70">
    <property type="entry name" value="Aldolase class I"/>
    <property type="match status" value="1"/>
</dbReference>
<dbReference type="GO" id="GO:0051536">
    <property type="term" value="F:iron-sulfur cluster binding"/>
    <property type="evidence" value="ECO:0007669"/>
    <property type="project" value="UniProtKB-KW"/>
</dbReference>
<dbReference type="Pfam" id="PF04055">
    <property type="entry name" value="Radical_SAM"/>
    <property type="match status" value="1"/>
</dbReference>
<dbReference type="SFLD" id="SFLDG01067">
    <property type="entry name" value="SPASM/twitch_domain_containing"/>
    <property type="match status" value="1"/>
</dbReference>
<dbReference type="InterPro" id="IPR023885">
    <property type="entry name" value="4Fe4S-binding_SPASM_dom"/>
</dbReference>
<comment type="caution">
    <text evidence="8">The sequence shown here is derived from an EMBL/GenBank/DDBJ whole genome shotgun (WGS) entry which is preliminary data.</text>
</comment>
<dbReference type="InterPro" id="IPR034391">
    <property type="entry name" value="AdoMet-like_SPASM_containing"/>
</dbReference>
<evidence type="ECO:0000256" key="4">
    <source>
        <dbReference type="ARBA" id="ARBA00022723"/>
    </source>
</evidence>
<dbReference type="CDD" id="cd01335">
    <property type="entry name" value="Radical_SAM"/>
    <property type="match status" value="1"/>
</dbReference>
<dbReference type="Proteomes" id="UP000656077">
    <property type="component" value="Unassembled WGS sequence"/>
</dbReference>
<feature type="domain" description="Radical SAM core" evidence="7">
    <location>
        <begin position="21"/>
        <end position="250"/>
    </location>
</feature>
<dbReference type="EMBL" id="WSRQ01000002">
    <property type="protein sequence ID" value="MVX62332.1"/>
    <property type="molecule type" value="Genomic_DNA"/>
</dbReference>
<evidence type="ECO:0000313" key="9">
    <source>
        <dbReference type="Proteomes" id="UP000656077"/>
    </source>
</evidence>
<dbReference type="PROSITE" id="PS51918">
    <property type="entry name" value="RADICAL_SAM"/>
    <property type="match status" value="1"/>
</dbReference>
<evidence type="ECO:0000256" key="5">
    <source>
        <dbReference type="ARBA" id="ARBA00023004"/>
    </source>
</evidence>
<dbReference type="SFLD" id="SFLDS00029">
    <property type="entry name" value="Radical_SAM"/>
    <property type="match status" value="1"/>
</dbReference>
<evidence type="ECO:0000313" key="8">
    <source>
        <dbReference type="EMBL" id="MVX62332.1"/>
    </source>
</evidence>
<dbReference type="InterPro" id="IPR013785">
    <property type="entry name" value="Aldolase_TIM"/>
</dbReference>
<keyword evidence="6" id="KW-0411">Iron-sulfur</keyword>
<evidence type="ECO:0000256" key="3">
    <source>
        <dbReference type="ARBA" id="ARBA00022691"/>
    </source>
</evidence>
<dbReference type="GO" id="GO:0003824">
    <property type="term" value="F:catalytic activity"/>
    <property type="evidence" value="ECO:0007669"/>
    <property type="project" value="InterPro"/>
</dbReference>
<keyword evidence="3" id="KW-0949">S-adenosyl-L-methionine</keyword>
<dbReference type="AlphaFoldDB" id="A0A964W0S6"/>
<dbReference type="CDD" id="cd21109">
    <property type="entry name" value="SPASM"/>
    <property type="match status" value="1"/>
</dbReference>
<evidence type="ECO:0000259" key="7">
    <source>
        <dbReference type="PROSITE" id="PS51918"/>
    </source>
</evidence>
<name>A0A964W0S6_9CLOT</name>
<dbReference type="InterPro" id="IPR058240">
    <property type="entry name" value="rSAM_sf"/>
</dbReference>
<dbReference type="SFLD" id="SFLDG01387">
    <property type="entry name" value="BtrN-like_SPASM_domain_contain"/>
    <property type="match status" value="1"/>
</dbReference>
<dbReference type="SUPFAM" id="SSF102114">
    <property type="entry name" value="Radical SAM enzymes"/>
    <property type="match status" value="1"/>
</dbReference>
<accession>A0A964W0S6</accession>
<keyword evidence="2" id="KW-0004">4Fe-4S</keyword>
<gene>
    <name evidence="8" type="ORF">GKZ28_01280</name>
</gene>
<dbReference type="GO" id="GO:0046872">
    <property type="term" value="F:metal ion binding"/>
    <property type="evidence" value="ECO:0007669"/>
    <property type="project" value="UniProtKB-KW"/>
</dbReference>
<sequence>MIQFTKLKEHNRKNLREIIPLQKPFTVLIEPSNLCNFKCVQCFQSIPGENYFSLNKKNMTMDCFNKIIDDIKNWEGDKIKVLKLSLYGEPFMNPNFGEMLRIAKEADIAERIETTSNVSLLNEEICNKLVEYGIDYIRVSIYSPLQEKHINVTNSDIDINKIHENLATLQRIKREKNSEKPFVAVKMLDTFSEENQVFMEKYNDVADELYIDQPHNWIPYEEKNFIESLYKSDAEKVKENLEEHKSKKIACSMSFFTLAVRSNGDVNPCCIDWIGATKIGNVLEENLYDIWKGDKMFEFWKMQLENRKEENASCRNCEYYLSEHYIKDNVDGVSIERLK</sequence>
<keyword evidence="5" id="KW-0408">Iron</keyword>
<dbReference type="NCBIfam" id="TIGR04085">
    <property type="entry name" value="rSAM_more_4Fe4S"/>
    <property type="match status" value="1"/>
</dbReference>
<dbReference type="PANTHER" id="PTHR11228">
    <property type="entry name" value="RADICAL SAM DOMAIN PROTEIN"/>
    <property type="match status" value="1"/>
</dbReference>
<protein>
    <submittedName>
        <fullName evidence="8">Radical SAM protein</fullName>
    </submittedName>
</protein>
<evidence type="ECO:0000256" key="1">
    <source>
        <dbReference type="ARBA" id="ARBA00001966"/>
    </source>
</evidence>
<proteinExistence type="predicted"/>
<evidence type="ECO:0000256" key="2">
    <source>
        <dbReference type="ARBA" id="ARBA00022485"/>
    </source>
</evidence>
<keyword evidence="4" id="KW-0479">Metal-binding</keyword>
<dbReference type="Pfam" id="PF13186">
    <property type="entry name" value="SPASM"/>
    <property type="match status" value="1"/>
</dbReference>
<dbReference type="InterPro" id="IPR050377">
    <property type="entry name" value="Radical_SAM_PqqE_MftC-like"/>
</dbReference>
<evidence type="ECO:0000256" key="6">
    <source>
        <dbReference type="ARBA" id="ARBA00023014"/>
    </source>
</evidence>